<dbReference type="AlphaFoldDB" id="A0A378MBI8"/>
<reference evidence="2 3" key="1">
    <citation type="submission" date="2018-06" db="EMBL/GenBank/DDBJ databases">
        <authorList>
            <consortium name="Pathogen Informatics"/>
            <person name="Doyle S."/>
        </authorList>
    </citation>
    <scope>NUCLEOTIDE SEQUENCE [LARGE SCALE GENOMIC DNA]</scope>
    <source>
        <strain evidence="3">NCTC 10815</strain>
    </source>
</reference>
<evidence type="ECO:0000313" key="2">
    <source>
        <dbReference type="EMBL" id="STY43214.1"/>
    </source>
</evidence>
<dbReference type="InterPro" id="IPR052829">
    <property type="entry name" value="N-acetyltransferase_domain"/>
</dbReference>
<dbReference type="Pfam" id="PF00583">
    <property type="entry name" value="Acetyltransf_1"/>
    <property type="match status" value="1"/>
</dbReference>
<dbReference type="GO" id="GO:0016747">
    <property type="term" value="F:acyltransferase activity, transferring groups other than amino-acyl groups"/>
    <property type="evidence" value="ECO:0007669"/>
    <property type="project" value="InterPro"/>
</dbReference>
<gene>
    <name evidence="2" type="primary">yycN</name>
    <name evidence="2" type="ORF">NCTC10815_00501</name>
</gene>
<proteinExistence type="predicted"/>
<dbReference type="PANTHER" id="PTHR43259:SF1">
    <property type="entry name" value="N-ACETYLTRANSFERASE DOMAIN-CONTAINING PROTEIN"/>
    <property type="match status" value="1"/>
</dbReference>
<name>A0A378MBI8_LISGR</name>
<feature type="domain" description="N-acetyltransferase" evidence="1">
    <location>
        <begin position="26"/>
        <end position="150"/>
    </location>
</feature>
<protein>
    <submittedName>
        <fullName evidence="2">Uncharacterized N-acetyltransferase YycN</fullName>
        <ecNumber evidence="2">2.3.1.-</ecNumber>
    </submittedName>
</protein>
<dbReference type="PROSITE" id="PS51186">
    <property type="entry name" value="GNAT"/>
    <property type="match status" value="1"/>
</dbReference>
<organism evidence="2 3">
    <name type="scientific">Listeria grayi</name>
    <name type="common">Listeria murrayi</name>
    <dbReference type="NCBI Taxonomy" id="1641"/>
    <lineage>
        <taxon>Bacteria</taxon>
        <taxon>Bacillati</taxon>
        <taxon>Bacillota</taxon>
        <taxon>Bacilli</taxon>
        <taxon>Bacillales</taxon>
        <taxon>Listeriaceae</taxon>
        <taxon>Listeria</taxon>
    </lineage>
</organism>
<keyword evidence="2" id="KW-0012">Acyltransferase</keyword>
<dbReference type="CDD" id="cd04301">
    <property type="entry name" value="NAT_SF"/>
    <property type="match status" value="1"/>
</dbReference>
<sequence length="150" mass="17112">MLTLQQMSREEYTNYLSNAVIDYAADKITAGTWTKDEAIGLANDAFADLLPQGIDTPNEYLYTIHRSNIPIGHIWLHYKDQAAFIYDFLIFADYRNKGYGSEAMTCLEQRAKQIGAVKLSLHVFAHNKQAVHVYEKAGFQYTDHTMAKNI</sequence>
<dbReference type="Proteomes" id="UP000254879">
    <property type="component" value="Unassembled WGS sequence"/>
</dbReference>
<evidence type="ECO:0000313" key="3">
    <source>
        <dbReference type="Proteomes" id="UP000254879"/>
    </source>
</evidence>
<dbReference type="EMBL" id="UGPG01000001">
    <property type="protein sequence ID" value="STY43214.1"/>
    <property type="molecule type" value="Genomic_DNA"/>
</dbReference>
<dbReference type="EC" id="2.3.1.-" evidence="2"/>
<evidence type="ECO:0000259" key="1">
    <source>
        <dbReference type="PROSITE" id="PS51186"/>
    </source>
</evidence>
<dbReference type="InterPro" id="IPR000182">
    <property type="entry name" value="GNAT_dom"/>
</dbReference>
<dbReference type="RefSeq" id="WP_003755894.1">
    <property type="nucleotide sequence ID" value="NZ_CABKNG010000001.1"/>
</dbReference>
<dbReference type="SUPFAM" id="SSF55729">
    <property type="entry name" value="Acyl-CoA N-acyltransferases (Nat)"/>
    <property type="match status" value="1"/>
</dbReference>
<dbReference type="InterPro" id="IPR016181">
    <property type="entry name" value="Acyl_CoA_acyltransferase"/>
</dbReference>
<keyword evidence="2" id="KW-0808">Transferase</keyword>
<dbReference type="Gene3D" id="3.40.630.30">
    <property type="match status" value="1"/>
</dbReference>
<dbReference type="PANTHER" id="PTHR43259">
    <property type="entry name" value="SPT10P"/>
    <property type="match status" value="1"/>
</dbReference>
<accession>A0A378MBI8</accession>